<evidence type="ECO:0000256" key="1">
    <source>
        <dbReference type="SAM" id="MobiDB-lite"/>
    </source>
</evidence>
<feature type="chain" id="PRO_5003321627" evidence="2">
    <location>
        <begin position="23"/>
        <end position="206"/>
    </location>
</feature>
<dbReference type="Proteomes" id="UP000001072">
    <property type="component" value="Unassembled WGS sequence"/>
</dbReference>
<feature type="region of interest" description="Disordered" evidence="1">
    <location>
        <begin position="114"/>
        <end position="134"/>
    </location>
</feature>
<dbReference type="OrthoDB" id="10565087at2759"/>
<keyword evidence="2" id="KW-0732">Signal</keyword>
<reference evidence="4" key="1">
    <citation type="journal article" date="2011" name="Proc. Natl. Acad. Sci. U.S.A.">
        <title>Obligate biotrophy features unraveled by the genomic analysis of rust fungi.</title>
        <authorList>
            <person name="Duplessis S."/>
            <person name="Cuomo C.A."/>
            <person name="Lin Y.-C."/>
            <person name="Aerts A."/>
            <person name="Tisserant E."/>
            <person name="Veneault-Fourrey C."/>
            <person name="Joly D.L."/>
            <person name="Hacquard S."/>
            <person name="Amselem J."/>
            <person name="Cantarel B.L."/>
            <person name="Chiu R."/>
            <person name="Coutinho P.M."/>
            <person name="Feau N."/>
            <person name="Field M."/>
            <person name="Frey P."/>
            <person name="Gelhaye E."/>
            <person name="Goldberg J."/>
            <person name="Grabherr M.G."/>
            <person name="Kodira C.D."/>
            <person name="Kohler A."/>
            <person name="Kuees U."/>
            <person name="Lindquist E.A."/>
            <person name="Lucas S.M."/>
            <person name="Mago R."/>
            <person name="Mauceli E."/>
            <person name="Morin E."/>
            <person name="Murat C."/>
            <person name="Pangilinan J.L."/>
            <person name="Park R."/>
            <person name="Pearson M."/>
            <person name="Quesneville H."/>
            <person name="Rouhier N."/>
            <person name="Sakthikumar S."/>
            <person name="Salamov A.A."/>
            <person name="Schmutz J."/>
            <person name="Selles B."/>
            <person name="Shapiro H."/>
            <person name="Tanguay P."/>
            <person name="Tuskan G.A."/>
            <person name="Henrissat B."/>
            <person name="Van de Peer Y."/>
            <person name="Rouze P."/>
            <person name="Ellis J.G."/>
            <person name="Dodds P.N."/>
            <person name="Schein J.E."/>
            <person name="Zhong S."/>
            <person name="Hamelin R.C."/>
            <person name="Grigoriev I.V."/>
            <person name="Szabo L.J."/>
            <person name="Martin F."/>
        </authorList>
    </citation>
    <scope>NUCLEOTIDE SEQUENCE [LARGE SCALE GENOMIC DNA]</scope>
    <source>
        <strain evidence="4">98AG31 / pathotype 3-4-7</strain>
    </source>
</reference>
<protein>
    <submittedName>
        <fullName evidence="3">Secreted protein</fullName>
    </submittedName>
</protein>
<feature type="region of interest" description="Disordered" evidence="1">
    <location>
        <begin position="149"/>
        <end position="206"/>
    </location>
</feature>
<evidence type="ECO:0000313" key="4">
    <source>
        <dbReference type="Proteomes" id="UP000001072"/>
    </source>
</evidence>
<evidence type="ECO:0000313" key="3">
    <source>
        <dbReference type="EMBL" id="EGG07819.1"/>
    </source>
</evidence>
<feature type="region of interest" description="Disordered" evidence="1">
    <location>
        <begin position="53"/>
        <end position="83"/>
    </location>
</feature>
<dbReference type="VEuPathDB" id="FungiDB:MELLADRAFT_105547"/>
<name>F4RIK8_MELLP</name>
<sequence length="206" mass="23263">MDQQFLLLSLFFSIIAVIQVNCYHSALRSELHISKHSRRAELPIGKIVEASNAERSAARSTTFPRTDIRGLIPTTEREPLPRLEQGDSIAFRGQGHHNLVQRPNEEVEGAHHNADLDHHDDHSEDESEYNSDDNSFISFSDWNALSQSDGEDIEAMPLYDDGESESSPSSEVIDGPIPASHKRLGWLTDTGDSHRDKRPRTLEERR</sequence>
<feature type="compositionally biased region" description="Acidic residues" evidence="1">
    <location>
        <begin position="149"/>
        <end position="164"/>
    </location>
</feature>
<dbReference type="InParanoid" id="F4RIK8"/>
<feature type="compositionally biased region" description="Basic and acidic residues" evidence="1">
    <location>
        <begin position="191"/>
        <end position="206"/>
    </location>
</feature>
<accession>F4RIK8</accession>
<dbReference type="KEGG" id="mlr:MELLADRAFT_105547"/>
<dbReference type="HOGENOM" id="CLU_1332186_0_0_1"/>
<dbReference type="GeneID" id="18922645"/>
<gene>
    <name evidence="3" type="ORF">MELLADRAFT_105547</name>
</gene>
<dbReference type="EMBL" id="GL883103">
    <property type="protein sequence ID" value="EGG07819.1"/>
    <property type="molecule type" value="Genomic_DNA"/>
</dbReference>
<organism evidence="4">
    <name type="scientific">Melampsora larici-populina (strain 98AG31 / pathotype 3-4-7)</name>
    <name type="common">Poplar leaf rust fungus</name>
    <dbReference type="NCBI Taxonomy" id="747676"/>
    <lineage>
        <taxon>Eukaryota</taxon>
        <taxon>Fungi</taxon>
        <taxon>Dikarya</taxon>
        <taxon>Basidiomycota</taxon>
        <taxon>Pucciniomycotina</taxon>
        <taxon>Pucciniomycetes</taxon>
        <taxon>Pucciniales</taxon>
        <taxon>Melampsoraceae</taxon>
        <taxon>Melampsora</taxon>
    </lineage>
</organism>
<keyword evidence="4" id="KW-1185">Reference proteome</keyword>
<feature type="signal peptide" evidence="2">
    <location>
        <begin position="1"/>
        <end position="22"/>
    </location>
</feature>
<proteinExistence type="predicted"/>
<dbReference type="RefSeq" id="XP_007409151.1">
    <property type="nucleotide sequence ID" value="XM_007409089.1"/>
</dbReference>
<dbReference type="AlphaFoldDB" id="F4RIK8"/>
<evidence type="ECO:0000256" key="2">
    <source>
        <dbReference type="SAM" id="SignalP"/>
    </source>
</evidence>